<sequence>MKVEIVRQENNNLGVPEQRQEVGNSESDINEAIDARQTTKPR</sequence>
<evidence type="ECO:0000313" key="2">
    <source>
        <dbReference type="EMBL" id="GBG23299.1"/>
    </source>
</evidence>
<dbReference type="RefSeq" id="WP_280524471.1">
    <property type="nucleotide sequence ID" value="NZ_BDUD01000002.1"/>
</dbReference>
<evidence type="ECO:0000313" key="3">
    <source>
        <dbReference type="Proteomes" id="UP000245124"/>
    </source>
</evidence>
<accession>A0A2R5FZ21</accession>
<dbReference type="Proteomes" id="UP000245124">
    <property type="component" value="Unassembled WGS sequence"/>
</dbReference>
<dbReference type="AlphaFoldDB" id="A0A2R5FZ21"/>
<protein>
    <submittedName>
        <fullName evidence="2">Uncharacterized protein</fullName>
    </submittedName>
</protein>
<proteinExistence type="predicted"/>
<reference evidence="2 3" key="1">
    <citation type="submission" date="2017-06" db="EMBL/GenBank/DDBJ databases">
        <title>Genome sequencing of cyanobaciteial culture collection at National Institute for Environmental Studies (NIES).</title>
        <authorList>
            <person name="Hirose Y."/>
            <person name="Shimura Y."/>
            <person name="Fujisawa T."/>
            <person name="Nakamura Y."/>
            <person name="Kawachi M."/>
        </authorList>
    </citation>
    <scope>NUCLEOTIDE SEQUENCE [LARGE SCALE GENOMIC DNA]</scope>
    <source>
        <strain evidence="2 3">NIES-4072</strain>
    </source>
</reference>
<evidence type="ECO:0000256" key="1">
    <source>
        <dbReference type="SAM" id="MobiDB-lite"/>
    </source>
</evidence>
<comment type="caution">
    <text evidence="2">The sequence shown here is derived from an EMBL/GenBank/DDBJ whole genome shotgun (WGS) entry which is preliminary data.</text>
</comment>
<organism evidence="2 3">
    <name type="scientific">Nostoc commune NIES-4072</name>
    <dbReference type="NCBI Taxonomy" id="2005467"/>
    <lineage>
        <taxon>Bacteria</taxon>
        <taxon>Bacillati</taxon>
        <taxon>Cyanobacteriota</taxon>
        <taxon>Cyanophyceae</taxon>
        <taxon>Nostocales</taxon>
        <taxon>Nostocaceae</taxon>
        <taxon>Nostoc</taxon>
    </lineage>
</organism>
<feature type="region of interest" description="Disordered" evidence="1">
    <location>
        <begin position="1"/>
        <end position="42"/>
    </location>
</feature>
<dbReference type="EMBL" id="BDUD01000002">
    <property type="protein sequence ID" value="GBG23299.1"/>
    <property type="molecule type" value="Genomic_DNA"/>
</dbReference>
<keyword evidence="3" id="KW-1185">Reference proteome</keyword>
<gene>
    <name evidence="2" type="ORF">NIES4072_70110</name>
</gene>
<name>A0A2R5FZ21_NOSCO</name>